<evidence type="ECO:0000313" key="2">
    <source>
        <dbReference type="Proteomes" id="UP000198744"/>
    </source>
</evidence>
<evidence type="ECO:0000313" key="1">
    <source>
        <dbReference type="EMBL" id="SEM49691.1"/>
    </source>
</evidence>
<protein>
    <recommendedName>
        <fullName evidence="3">Outer membrane scaffolding protein for murein synthesis, MipA/OmpV family</fullName>
    </recommendedName>
</protein>
<dbReference type="RefSeq" id="WP_093883939.1">
    <property type="nucleotide sequence ID" value="NZ_FOBS01000018.1"/>
</dbReference>
<dbReference type="InterPro" id="IPR010239">
    <property type="entry name" value="CHP02001"/>
</dbReference>
<keyword evidence="2" id="KW-1185">Reference proteome</keyword>
<evidence type="ECO:0008006" key="3">
    <source>
        <dbReference type="Google" id="ProtNLM"/>
    </source>
</evidence>
<name>A0A1H7YUV2_9BACT</name>
<proteinExistence type="predicted"/>
<dbReference type="STRING" id="43775.SAMN04489760_11833"/>
<dbReference type="Proteomes" id="UP000198744">
    <property type="component" value="Unassembled WGS sequence"/>
</dbReference>
<organism evidence="1 2">
    <name type="scientific">Syntrophus gentianae</name>
    <dbReference type="NCBI Taxonomy" id="43775"/>
    <lineage>
        <taxon>Bacteria</taxon>
        <taxon>Pseudomonadati</taxon>
        <taxon>Thermodesulfobacteriota</taxon>
        <taxon>Syntrophia</taxon>
        <taxon>Syntrophales</taxon>
        <taxon>Syntrophaceae</taxon>
        <taxon>Syntrophus</taxon>
    </lineage>
</organism>
<sequence length="281" mass="31274">MKKLFYIKLLLVSLLVSGLLCLSVVPLFAEEEKPTGDFSVSALSKYVWRGQELSRDSVVIQPSMTVGYKGFAVNVWGNLDTDPYVASYKDDSENWTETDVTLSYSKTLGLFNLGAGYIYYGLAGSSENGTDIHDSQEIYVSLGLNTLLSPTLTVYKEIDYYHQWYFLLGISHTFELSKMVSLKLAATASYLLSEDEETYPEYNDDAEPTKDKFSNFHDGTLTASLPIKASQYVTVTPLISYVFPLSGDAKDEMKGRGLTTEKPSDRDSSFLYGGVTVSFTF</sequence>
<accession>A0A1H7YUV2</accession>
<reference evidence="1 2" key="1">
    <citation type="submission" date="2016-10" db="EMBL/GenBank/DDBJ databases">
        <authorList>
            <person name="de Groot N.N."/>
        </authorList>
    </citation>
    <scope>NUCLEOTIDE SEQUENCE [LARGE SCALE GENOMIC DNA]</scope>
    <source>
        <strain evidence="1 2">DSM 8423</strain>
    </source>
</reference>
<gene>
    <name evidence="1" type="ORF">SAMN04489760_11833</name>
</gene>
<dbReference type="AlphaFoldDB" id="A0A1H7YUV2"/>
<dbReference type="EMBL" id="FOBS01000018">
    <property type="protein sequence ID" value="SEM49691.1"/>
    <property type="molecule type" value="Genomic_DNA"/>
</dbReference>
<dbReference type="Pfam" id="PF09694">
    <property type="entry name" value="Gcw_chp"/>
    <property type="match status" value="1"/>
</dbReference>